<dbReference type="PRINTS" id="PR00111">
    <property type="entry name" value="ABHYDROLASE"/>
</dbReference>
<dbReference type="EMBL" id="LSOG01000016">
    <property type="protein sequence ID" value="OEH48443.1"/>
    <property type="molecule type" value="Genomic_DNA"/>
</dbReference>
<keyword evidence="3" id="KW-1185">Reference proteome</keyword>
<reference evidence="2 3" key="1">
    <citation type="submission" date="2016-02" db="EMBL/GenBank/DDBJ databases">
        <title>Secondary metabolites in Legionella.</title>
        <authorList>
            <person name="Tobias N.J."/>
            <person name="Bode H.B."/>
        </authorList>
    </citation>
    <scope>NUCLEOTIDE SEQUENCE [LARGE SCALE GENOMIC DNA]</scope>
    <source>
        <strain evidence="2 3">DSM 19216</strain>
    </source>
</reference>
<dbReference type="STRING" id="45071.Lpar_1818"/>
<gene>
    <name evidence="2" type="primary">catD</name>
    <name evidence="2" type="ORF">lpari_00518</name>
</gene>
<dbReference type="InterPro" id="IPR000639">
    <property type="entry name" value="Epox_hydrolase-like"/>
</dbReference>
<dbReference type="PATRIC" id="fig|45071.6.peg.1949"/>
<protein>
    <submittedName>
        <fullName evidence="2">3-oxoadipate enol-lactonase 2</fullName>
    </submittedName>
</protein>
<comment type="caution">
    <text evidence="2">The sequence shown here is derived from an EMBL/GenBank/DDBJ whole genome shotgun (WGS) entry which is preliminary data.</text>
</comment>
<organism evidence="2 3">
    <name type="scientific">Legionella parisiensis</name>
    <dbReference type="NCBI Taxonomy" id="45071"/>
    <lineage>
        <taxon>Bacteria</taxon>
        <taxon>Pseudomonadati</taxon>
        <taxon>Pseudomonadota</taxon>
        <taxon>Gammaproteobacteria</taxon>
        <taxon>Legionellales</taxon>
        <taxon>Legionellaceae</taxon>
        <taxon>Legionella</taxon>
    </lineage>
</organism>
<dbReference type="Gene3D" id="3.40.50.1820">
    <property type="entry name" value="alpha/beta hydrolase"/>
    <property type="match status" value="1"/>
</dbReference>
<dbReference type="SUPFAM" id="SSF53474">
    <property type="entry name" value="alpha/beta-Hydrolases"/>
    <property type="match status" value="1"/>
</dbReference>
<dbReference type="RefSeq" id="WP_058517662.1">
    <property type="nucleotide sequence ID" value="NZ_CAAAIE010000007.1"/>
</dbReference>
<dbReference type="Pfam" id="PF00561">
    <property type="entry name" value="Abhydrolase_1"/>
    <property type="match status" value="1"/>
</dbReference>
<dbReference type="PANTHER" id="PTHR43433:SF5">
    <property type="entry name" value="AB HYDROLASE-1 DOMAIN-CONTAINING PROTEIN"/>
    <property type="match status" value="1"/>
</dbReference>
<dbReference type="InterPro" id="IPR050471">
    <property type="entry name" value="AB_hydrolase"/>
</dbReference>
<dbReference type="GO" id="GO:0003824">
    <property type="term" value="F:catalytic activity"/>
    <property type="evidence" value="ECO:0007669"/>
    <property type="project" value="InterPro"/>
</dbReference>
<name>A0A1E5JVP5_9GAMM</name>
<evidence type="ECO:0000259" key="1">
    <source>
        <dbReference type="Pfam" id="PF00561"/>
    </source>
</evidence>
<proteinExistence type="predicted"/>
<dbReference type="InterPro" id="IPR000073">
    <property type="entry name" value="AB_hydrolase_1"/>
</dbReference>
<dbReference type="OrthoDB" id="7057597at2"/>
<sequence>MPHIKINDIAMYYEIHGNGKPLVFIAGFSADHTTWLEVVELFKDTYQVILFDNRGAGRTEVPDGPYSIEQMADDVLALCSVLNIKKAHFVGNSMGGFIVQTLAYRYPMLVQSAVVSNSAAILHNVFHIYVDAQLELIKTNASLKALLKANCSWVFSYPFLSRPGILDQLIQIGLENPFPFTVNGYEGQYAALVHFDSRSWISKISVPVFVLTADQDIIFNEKNAQFLADQIPGAHYYRFMECGHLPQIEYPELFTKTVRGFIDNLS</sequence>
<dbReference type="Proteomes" id="UP000095229">
    <property type="component" value="Unassembled WGS sequence"/>
</dbReference>
<feature type="domain" description="AB hydrolase-1" evidence="1">
    <location>
        <begin position="20"/>
        <end position="127"/>
    </location>
</feature>
<dbReference type="AlphaFoldDB" id="A0A1E5JVP5"/>
<dbReference type="InterPro" id="IPR029058">
    <property type="entry name" value="AB_hydrolase_fold"/>
</dbReference>
<dbReference type="PANTHER" id="PTHR43433">
    <property type="entry name" value="HYDROLASE, ALPHA/BETA FOLD FAMILY PROTEIN"/>
    <property type="match status" value="1"/>
</dbReference>
<dbReference type="PRINTS" id="PR00412">
    <property type="entry name" value="EPOXHYDRLASE"/>
</dbReference>
<accession>A0A1E5JVP5</accession>
<evidence type="ECO:0000313" key="3">
    <source>
        <dbReference type="Proteomes" id="UP000095229"/>
    </source>
</evidence>
<evidence type="ECO:0000313" key="2">
    <source>
        <dbReference type="EMBL" id="OEH48443.1"/>
    </source>
</evidence>